<organism evidence="1">
    <name type="scientific">gut metagenome</name>
    <dbReference type="NCBI Taxonomy" id="749906"/>
    <lineage>
        <taxon>unclassified sequences</taxon>
        <taxon>metagenomes</taxon>
        <taxon>organismal metagenomes</taxon>
    </lineage>
</organism>
<evidence type="ECO:0000313" key="1">
    <source>
        <dbReference type="EMBL" id="EJW91522.1"/>
    </source>
</evidence>
<accession>J9FPK9</accession>
<dbReference type="EMBL" id="AMCI01008128">
    <property type="protein sequence ID" value="EJW91522.1"/>
    <property type="molecule type" value="Genomic_DNA"/>
</dbReference>
<sequence>MNELRTILAVPKLVFLFYHSIDVSEIATFAVIVKTITYDKVVRDFEAAIRNVQFYLEVARFNEKCSNANLLRLLGFKHRQEVLHGQSRVNDVLHDHNGAFLEIFLQTNEFLNLSSRFCTEIGGHSYECNLAGSRNASHQVGSKNNEPFRTARKRGFLPSRSALICAAISATRCIIFASGIETVNSRSRTVILSMNRSNVRWKFDFCAQKYYFSFKKIPLPPAFFPIQSRTSHFFEECRSCGESLGKYCAWSRLLEVSRKGTGREGTGVANSAFGFHRFDNSSLHPSQVAL</sequence>
<name>J9FPK9_9ZZZZ</name>
<dbReference type="AlphaFoldDB" id="J9FPK9"/>
<reference evidence="1" key="1">
    <citation type="journal article" date="2012" name="PLoS ONE">
        <title>Gene sets for utilization of primary and secondary nutrition supplies in the distal gut of endangered iberian lynx.</title>
        <authorList>
            <person name="Alcaide M."/>
            <person name="Messina E."/>
            <person name="Richter M."/>
            <person name="Bargiela R."/>
            <person name="Peplies J."/>
            <person name="Huws S.A."/>
            <person name="Newbold C.J."/>
            <person name="Golyshin P.N."/>
            <person name="Simon M.A."/>
            <person name="Lopez G."/>
            <person name="Yakimov M.M."/>
            <person name="Ferrer M."/>
        </authorList>
    </citation>
    <scope>NUCLEOTIDE SEQUENCE</scope>
</reference>
<protein>
    <submittedName>
        <fullName evidence="1">Uncharacterized protein</fullName>
    </submittedName>
</protein>
<comment type="caution">
    <text evidence="1">The sequence shown here is derived from an EMBL/GenBank/DDBJ whole genome shotgun (WGS) entry which is preliminary data.</text>
</comment>
<gene>
    <name evidence="1" type="ORF">EVA_20369</name>
</gene>
<proteinExistence type="predicted"/>